<dbReference type="AlphaFoldDB" id="A0A1W1VZ59"/>
<accession>A0A1W1VZ59</accession>
<dbReference type="Pfam" id="PF00072">
    <property type="entry name" value="Response_reg"/>
    <property type="match status" value="1"/>
</dbReference>
<dbReference type="InterPro" id="IPR050595">
    <property type="entry name" value="Bact_response_regulator"/>
</dbReference>
<evidence type="ECO:0000256" key="1">
    <source>
        <dbReference type="ARBA" id="ARBA00018672"/>
    </source>
</evidence>
<dbReference type="InterPro" id="IPR011006">
    <property type="entry name" value="CheY-like_superfamily"/>
</dbReference>
<evidence type="ECO:0000256" key="2">
    <source>
        <dbReference type="ARBA" id="ARBA00022553"/>
    </source>
</evidence>
<dbReference type="SMART" id="SM00448">
    <property type="entry name" value="REC"/>
    <property type="match status" value="1"/>
</dbReference>
<keyword evidence="7" id="KW-1185">Reference proteome</keyword>
<protein>
    <recommendedName>
        <fullName evidence="1">Stage 0 sporulation protein A homolog</fullName>
    </recommendedName>
</protein>
<dbReference type="Gene3D" id="3.40.50.2300">
    <property type="match status" value="1"/>
</dbReference>
<reference evidence="6 7" key="1">
    <citation type="submission" date="2017-04" db="EMBL/GenBank/DDBJ databases">
        <authorList>
            <person name="Afonso C.L."/>
            <person name="Miller P.J."/>
            <person name="Scott M.A."/>
            <person name="Spackman E."/>
            <person name="Goraichik I."/>
            <person name="Dimitrov K.M."/>
            <person name="Suarez D.L."/>
            <person name="Swayne D.E."/>
        </authorList>
    </citation>
    <scope>NUCLEOTIDE SEQUENCE [LARGE SCALE GENOMIC DNA]</scope>
    <source>
        <strain evidence="6 7">ToBE</strain>
    </source>
</reference>
<evidence type="ECO:0000313" key="7">
    <source>
        <dbReference type="Proteomes" id="UP000192569"/>
    </source>
</evidence>
<gene>
    <name evidence="6" type="ORF">SAMN00808754_2465</name>
</gene>
<organism evidence="6 7">
    <name type="scientific">Thermanaeromonas toyohensis ToBE</name>
    <dbReference type="NCBI Taxonomy" id="698762"/>
    <lineage>
        <taxon>Bacteria</taxon>
        <taxon>Bacillati</taxon>
        <taxon>Bacillota</taxon>
        <taxon>Clostridia</taxon>
        <taxon>Neomoorellales</taxon>
        <taxon>Neomoorellaceae</taxon>
        <taxon>Thermanaeromonas</taxon>
    </lineage>
</organism>
<feature type="domain" description="Response regulatory" evidence="5">
    <location>
        <begin position="7"/>
        <end position="123"/>
    </location>
</feature>
<comment type="function">
    <text evidence="3">May play the central regulatory role in sporulation. It may be an element of the effector pathway responsible for the activation of sporulation genes in response to nutritional stress. Spo0A may act in concert with spo0H (a sigma factor) to control the expression of some genes that are critical to the sporulation process.</text>
</comment>
<evidence type="ECO:0000256" key="4">
    <source>
        <dbReference type="PROSITE-ProRule" id="PRU00169"/>
    </source>
</evidence>
<dbReference type="OrthoDB" id="9790669at2"/>
<dbReference type="EMBL" id="LT838272">
    <property type="protein sequence ID" value="SMB98649.1"/>
    <property type="molecule type" value="Genomic_DNA"/>
</dbReference>
<evidence type="ECO:0000313" key="6">
    <source>
        <dbReference type="EMBL" id="SMB98649.1"/>
    </source>
</evidence>
<dbReference type="PANTHER" id="PTHR44591">
    <property type="entry name" value="STRESS RESPONSE REGULATOR PROTEIN 1"/>
    <property type="match status" value="1"/>
</dbReference>
<dbReference type="RefSeq" id="WP_084666031.1">
    <property type="nucleotide sequence ID" value="NZ_LT838272.1"/>
</dbReference>
<sequence>MLRPGIKILVIEDDPNSARLLHDLLTRQGAIVVCENNGPAAMARIEKENFDLILLDLRLPGQNGFVVAEHLRRHPASANLPIIVISAFADRQNRLRAYEAGADIFLSKPIDVQELLLIIKNQVDRKFFKGSVNWAP</sequence>
<feature type="modified residue" description="4-aspartylphosphate" evidence="4">
    <location>
        <position position="56"/>
    </location>
</feature>
<name>A0A1W1VZ59_9FIRM</name>
<evidence type="ECO:0000256" key="3">
    <source>
        <dbReference type="ARBA" id="ARBA00024867"/>
    </source>
</evidence>
<dbReference type="PANTHER" id="PTHR44591:SF3">
    <property type="entry name" value="RESPONSE REGULATORY DOMAIN-CONTAINING PROTEIN"/>
    <property type="match status" value="1"/>
</dbReference>
<dbReference type="Proteomes" id="UP000192569">
    <property type="component" value="Chromosome I"/>
</dbReference>
<dbReference type="InterPro" id="IPR001789">
    <property type="entry name" value="Sig_transdc_resp-reg_receiver"/>
</dbReference>
<evidence type="ECO:0000259" key="5">
    <source>
        <dbReference type="PROSITE" id="PS50110"/>
    </source>
</evidence>
<proteinExistence type="predicted"/>
<dbReference type="STRING" id="698762.SAMN00808754_2465"/>
<keyword evidence="2 4" id="KW-0597">Phosphoprotein</keyword>
<dbReference type="SUPFAM" id="SSF52172">
    <property type="entry name" value="CheY-like"/>
    <property type="match status" value="1"/>
</dbReference>
<dbReference type="PROSITE" id="PS50110">
    <property type="entry name" value="RESPONSE_REGULATORY"/>
    <property type="match status" value="1"/>
</dbReference>
<dbReference type="GO" id="GO:0000160">
    <property type="term" value="P:phosphorelay signal transduction system"/>
    <property type="evidence" value="ECO:0007669"/>
    <property type="project" value="InterPro"/>
</dbReference>